<dbReference type="InterPro" id="IPR051420">
    <property type="entry name" value="Ser_Thr_Kinases_DiverseReg"/>
</dbReference>
<organism evidence="11 12">
    <name type="scientific">Elaeis guineensis var. tenera</name>
    <name type="common">Oil palm</name>
    <dbReference type="NCBI Taxonomy" id="51953"/>
    <lineage>
        <taxon>Eukaryota</taxon>
        <taxon>Viridiplantae</taxon>
        <taxon>Streptophyta</taxon>
        <taxon>Embryophyta</taxon>
        <taxon>Tracheophyta</taxon>
        <taxon>Spermatophyta</taxon>
        <taxon>Magnoliopsida</taxon>
        <taxon>Liliopsida</taxon>
        <taxon>Arecaceae</taxon>
        <taxon>Arecoideae</taxon>
        <taxon>Cocoseae</taxon>
        <taxon>Elaeidinae</taxon>
        <taxon>Elaeis</taxon>
    </lineage>
</organism>
<evidence type="ECO:0000313" key="11">
    <source>
        <dbReference type="Proteomes" id="UP000504607"/>
    </source>
</evidence>
<keyword evidence="6" id="KW-0067">ATP-binding</keyword>
<evidence type="ECO:0000256" key="6">
    <source>
        <dbReference type="ARBA" id="ARBA00022840"/>
    </source>
</evidence>
<dbReference type="InterPro" id="IPR011009">
    <property type="entry name" value="Kinase-like_dom_sf"/>
</dbReference>
<dbReference type="Gene3D" id="1.10.510.10">
    <property type="entry name" value="Transferase(Phosphotransferase) domain 1"/>
    <property type="match status" value="1"/>
</dbReference>
<comment type="catalytic activity">
    <reaction evidence="7">
        <text>L-threonyl-[protein] + ATP = O-phospho-L-threonyl-[protein] + ADP + H(+)</text>
        <dbReference type="Rhea" id="RHEA:46608"/>
        <dbReference type="Rhea" id="RHEA-COMP:11060"/>
        <dbReference type="Rhea" id="RHEA-COMP:11605"/>
        <dbReference type="ChEBI" id="CHEBI:15378"/>
        <dbReference type="ChEBI" id="CHEBI:30013"/>
        <dbReference type="ChEBI" id="CHEBI:30616"/>
        <dbReference type="ChEBI" id="CHEBI:61977"/>
        <dbReference type="ChEBI" id="CHEBI:456216"/>
        <dbReference type="EC" id="2.7.11.1"/>
    </reaction>
</comment>
<keyword evidence="3" id="KW-0808">Transferase</keyword>
<dbReference type="InterPro" id="IPR000719">
    <property type="entry name" value="Prot_kinase_dom"/>
</dbReference>
<keyword evidence="9" id="KW-1133">Transmembrane helix</keyword>
<keyword evidence="9" id="KW-0812">Transmembrane</keyword>
<keyword evidence="4" id="KW-0547">Nucleotide-binding</keyword>
<evidence type="ECO:0000313" key="12">
    <source>
        <dbReference type="RefSeq" id="XP_029123243.1"/>
    </source>
</evidence>
<accession>A0A8N4F8G3</accession>
<protein>
    <recommendedName>
        <fullName evidence="1">non-specific serine/threonine protein kinase</fullName>
        <ecNumber evidence="1">2.7.11.1</ecNumber>
    </recommendedName>
</protein>
<dbReference type="AlphaFoldDB" id="A0A8N4F8G3"/>
<dbReference type="Gene3D" id="3.30.200.20">
    <property type="entry name" value="Phosphorylase Kinase, domain 1"/>
    <property type="match status" value="2"/>
</dbReference>
<dbReference type="Pfam" id="PF00069">
    <property type="entry name" value="Pkinase"/>
    <property type="match status" value="1"/>
</dbReference>
<dbReference type="PANTHER" id="PTHR48005">
    <property type="entry name" value="LEUCINE RICH REPEAT KINASE 2"/>
    <property type="match status" value="1"/>
</dbReference>
<evidence type="ECO:0000256" key="1">
    <source>
        <dbReference type="ARBA" id="ARBA00012513"/>
    </source>
</evidence>
<feature type="transmembrane region" description="Helical" evidence="9">
    <location>
        <begin position="58"/>
        <end position="83"/>
    </location>
</feature>
<evidence type="ECO:0000256" key="7">
    <source>
        <dbReference type="ARBA" id="ARBA00047899"/>
    </source>
</evidence>
<evidence type="ECO:0000256" key="4">
    <source>
        <dbReference type="ARBA" id="ARBA00022741"/>
    </source>
</evidence>
<evidence type="ECO:0000259" key="10">
    <source>
        <dbReference type="PROSITE" id="PS50011"/>
    </source>
</evidence>
<evidence type="ECO:0000256" key="5">
    <source>
        <dbReference type="ARBA" id="ARBA00022777"/>
    </source>
</evidence>
<evidence type="ECO:0000256" key="9">
    <source>
        <dbReference type="SAM" id="Phobius"/>
    </source>
</evidence>
<comment type="catalytic activity">
    <reaction evidence="8">
        <text>L-seryl-[protein] + ATP = O-phospho-L-seryl-[protein] + ADP + H(+)</text>
        <dbReference type="Rhea" id="RHEA:17989"/>
        <dbReference type="Rhea" id="RHEA-COMP:9863"/>
        <dbReference type="Rhea" id="RHEA-COMP:11604"/>
        <dbReference type="ChEBI" id="CHEBI:15378"/>
        <dbReference type="ChEBI" id="CHEBI:29999"/>
        <dbReference type="ChEBI" id="CHEBI:30616"/>
        <dbReference type="ChEBI" id="CHEBI:83421"/>
        <dbReference type="ChEBI" id="CHEBI:456216"/>
        <dbReference type="EC" id="2.7.11.1"/>
    </reaction>
</comment>
<dbReference type="GO" id="GO:0004674">
    <property type="term" value="F:protein serine/threonine kinase activity"/>
    <property type="evidence" value="ECO:0007669"/>
    <property type="project" value="UniProtKB-KW"/>
</dbReference>
<dbReference type="GO" id="GO:0005524">
    <property type="term" value="F:ATP binding"/>
    <property type="evidence" value="ECO:0007669"/>
    <property type="project" value="UniProtKB-KW"/>
</dbReference>
<keyword evidence="5" id="KW-0418">Kinase</keyword>
<evidence type="ECO:0000256" key="2">
    <source>
        <dbReference type="ARBA" id="ARBA00022527"/>
    </source>
</evidence>
<dbReference type="PROSITE" id="PS50011">
    <property type="entry name" value="PROTEIN_KINASE_DOM"/>
    <property type="match status" value="1"/>
</dbReference>
<evidence type="ECO:0000256" key="3">
    <source>
        <dbReference type="ARBA" id="ARBA00022679"/>
    </source>
</evidence>
<feature type="domain" description="Protein kinase" evidence="10">
    <location>
        <begin position="61"/>
        <end position="375"/>
    </location>
</feature>
<dbReference type="Proteomes" id="UP000504607">
    <property type="component" value="Chromosome 11"/>
</dbReference>
<dbReference type="EC" id="2.7.11.1" evidence="1"/>
<dbReference type="PANTHER" id="PTHR48005:SF70">
    <property type="entry name" value="MDIS1-INTERACTING RECEPTOR LIKE KINASE 2-LIKE"/>
    <property type="match status" value="1"/>
</dbReference>
<reference evidence="12" key="1">
    <citation type="submission" date="2025-08" db="UniProtKB">
        <authorList>
            <consortium name="RefSeq"/>
        </authorList>
    </citation>
    <scope>IDENTIFICATION</scope>
</reference>
<evidence type="ECO:0000256" key="8">
    <source>
        <dbReference type="ARBA" id="ARBA00048679"/>
    </source>
</evidence>
<dbReference type="OrthoDB" id="1913693at2759"/>
<keyword evidence="2" id="KW-0723">Serine/threonine-protein kinase</keyword>
<keyword evidence="11" id="KW-1185">Reference proteome</keyword>
<name>A0A8N4F8G3_ELAGV</name>
<dbReference type="SUPFAM" id="SSF56112">
    <property type="entry name" value="Protein kinase-like (PK-like)"/>
    <property type="match status" value="1"/>
</dbReference>
<keyword evidence="9" id="KW-0472">Membrane</keyword>
<sequence>MPSLSSIDLSYNLPDGRTFRHSPATAFIGNKGLCGKARGLQPCDSSTVERHSMRSHKLLIIILVPLFGAGLLLLLFIKVYSIFTKKVKEVDNKRVLTNEDLFSIWNYDGKIVFEDIIEATEDFDEKYCIGVGGYGRVYKEILPTCQIVAALIEIRHRNIVKLYGFCSHPRRMFLVYEYIEKGSIAAILRNDEQAMELNWINRMKVIKGLANALSCMHHDIDPVIVHRDTTSNNVLLNCENECFASDFGAARLLKPDDSNWSTLAGTFGYVAPDKCSDFSLAELAYTMKVTEKYDVYSFGVVTLEIIIGKHPLEIISAVQSNFGEDILLKDVLDRRIPPPEDQLEREVFSAVLLAISCTDPNPQLRPTMQHASQSL</sequence>
<proteinExistence type="predicted"/>
<gene>
    <name evidence="12" type="primary">LOC105054554</name>
</gene>
<dbReference type="RefSeq" id="XP_029123243.1">
    <property type="nucleotide sequence ID" value="XM_029267410.1"/>
</dbReference>